<feature type="domain" description="Cadherin" evidence="14">
    <location>
        <begin position="5099"/>
        <end position="5208"/>
    </location>
</feature>
<feature type="domain" description="Cadherin" evidence="14">
    <location>
        <begin position="4889"/>
        <end position="4993"/>
    </location>
</feature>
<dbReference type="InterPro" id="IPR015919">
    <property type="entry name" value="Cadherin-like_sf"/>
</dbReference>
<dbReference type="Pfam" id="PF00028">
    <property type="entry name" value="Cadherin"/>
    <property type="match status" value="37"/>
</dbReference>
<dbReference type="CDD" id="cd11304">
    <property type="entry name" value="Cadherin_repeat"/>
    <property type="match status" value="41"/>
</dbReference>
<sequence>MKKGSLIGNIVHDLGLDVQRLHSGRARIVSGDSTEYVELKTDKGILVVKERIDREQLCAETTPCSFTFEVILDNPMELHHVTVEILDVNDHSPTFPNDEINLEISESATPGARFLLGSADDPDVGVNGIQSYVISQNENFILKQHARPSGVKYAEMVLQKPLDREQHPRLSLVVTAVDGGTPQRSGNMKIEVTVLDINDNAPVFNQSVYRSIITENSLKGTFITSVNASDADSGANRLFYYSFGNVKVIGEIFKINENTGVITLNGVLDYEKAKKYEFDIEAKDQGGLGDSAKVIVDLIDVNDNAPVINVMSFSNPVTEDAPLGTTIAIFSVKDLDAGDNGQVHCTVDRNTPFKLRSSLRNYYTLVTDAALDRERVADYNITITATDSGSPALSSQKTLNLKVSDVNDNPPRFQKSVYTAYVTENNPPGLSIFTLSAQDDDWNQNARISYLLDETTVGGSPVSSFISVNADSGVVHALRGFDYEQMKSVRVCVKAQDGGSPPLSTNVTLDIIIQDQNDNAPQVLYPVQTGGSVVAEIVPRAADVGYLVTKVVAVDVDSGQNAWLSYKLQKATDRALFEVGLQNGEIRTVRQVTDKDAVKQKLTVVVEDNGQPSRSAVVSINVAVADSFPEVLSEFTDFTHEKQYNDNLTFYLVLALAAVSFLFITCVVVIISVKIYRWRQSRFLYQSNLPVIPYYPPHYADTGVTGTLPHGYNYEVCMTTDSRKSDCKFSTLGGQNVLVVDPSFTETMQRAMKETNCLEDPELQEMSRGQPFDRVFLWRVLFIMAVYSISNINAQIRYSVPEEMKKGSLIGNFAHDLGLDVQRLRAGRARIVSSDSTEYVELKTDKGILVVKERIDREQLCAETTPCSFTFEIILDNPMELHHVTVEILDVNDHSPTFPNDEINLEISESAATGALFLLGSADDPDVGLNALQHYTMSTNENFILKEHSSPDGVKYAEMVLQKPLDREQHPQLSLILTAVDGGNPQRSGNMKIEVTLLDVNDNAPEFNQSVYRATIVENAPKGTYITTVNASDADSGANSLVSYSFANFKSNRNDIFKIDGKTGVITLTGVLDYERAKKHEIGIEAKDQGGLGNSAKVIVDLIDVNDNAPVISVMSFSSPVTEDATIGTTIAIFSVKDLDAGENGQVVSTVNQNIPFKLQSSLRNYYTLVTDAALDRERVADYNITITATDSGSPALSSQKTLNLKVSDVNDNPPRFQKTVYTAYVTENNPPGLSIFTLSAQDDDWNQNARISYLLDETTVGGSPVSSFISVNADSGVVHALRGFDYEQKKSVRVCVKAQDGGSPPLSTNVTLDIIIQDQNDNAPQVLYPVQTGGSVVAEIVPRAADVGYLVTKVVAVDVDSGQNAWLSYKLQKATDRALFEVGLQNGEIRTARQVTDKDAVKQKLTVVVEDNGQPSRSAVVSINVAVADSFPEVLSEFTDFTHEKQYNDNLTFYLVLALAAVSFLFITCVVVIISVKIYRWRQSRFLYQSNLPVIPYYPPHYADTGVTGTLPHGYNYEVCMTTDSRKSDCKFSTLGGQNVLVVDPSFTETMQRAMKENNFLEDPDKCPDMISYSIPEEMAKGSIVGNISQGLGLDLKRLRSGKARIFAGDNTEFVGLNIERGILLTEEKIDREALCAKTTPCALHLQLILENPIEWYGVTVEITDINDNAPSFPKGEITFEISESAVIGARFMLENAIDLDVGSNCHLSYSLKPTDNFVLSLQSQTDGDRNMEMVLQKALDRENKEQLSLLLTAMDGGEPQLTSTVRIHVTVLDINDNPPVFNHRVYKATLAENTPKGTVITSVSASDADEGSNAIITYYMSGTGNDLFMVDARSGEISLKGSADFEKASRYQMNIQARDQGGLSDSCKVIIDLTDINDNKPMISIVSMSNSISEDSRPGIVVAMLNVNDLDSGLNGQVHCYINDNIPFAIASSSSFYSLQTEQELDRERESEYNISVTCTDEGVPALSSSVSLRVQISDVNDNAPVFEKTNYEACVLENNTPGVSIFTVKASDADWNQNARVSYILEDSTVNGVSVSSYVSVQPDSGLITAMRSFDYETLKHFHFRVKAQDGGSPPLSSNVTVKITVQDQNDNAPQVLYPVQTGGSVVAEIVPRAADVGYLVTKVVAVDVDSGQNAWLSYKLQKATDRALFEVGLQNGEIRTVRQVTDKDAVKQKLTVVVEDNGQPSRSAVVSINVAVADSFPEVLSEFTDFTHEKQYNDNLTFYLVLALAAVSFLFITCVVVIISVKIYRWRQSRFLYQSNLPVMPYYPAHYADTGVTGTLPHGYNYEVCMTTDSRKSDFETMPDAMIRHSVLFLSLLIHIARGQVSYSIPEEMAKGSMVGNIAQDLGLDLQRLKSGKARLFTRDSTEYIELNRNTGWLLIREKMDRESLCAKTTPCALHLQMILDNPMELYTITIQITDINDNAPSFQKKDFRFEISESAVAGAGFMLGRAFDPDVGTNGLQRYSLKPTDKFRLELHSQEDGKNVEMILQKPLDRETQSSLTLLLEAFDGGDPVLSGTVQIHITVIDNNDNAPVFTQRVYKTSITENAPKGTILTVVSASDADEGSNSVVTYYISDTMDSNVADMFLVKETTGEVILNGHVDYEKVSHYELNIQAKDQGGLSNACKVIIDVLDINDNSPSVQILSSSHSVTEGSKSGTVVAMLNVDDLDSGVNGQVQCFISEDIPFAITSQSSSFFSLQTEQELDRERESEYNISVICTDEGVPALSSSVSLRVQISDVNDNAPVFEKTNYEACVLENNTPGLSIFTVKASDADWNQNARVSYILEDSTVNGVSVSSYVSVQPDSGLITAMRSFDYETLKHFHFRVKAQDGGSPPLSSNVTVKITVQDQNDNAPQVLYPVQTGGSVVAEIVPRAADVGYLVTKVVAVDVDSGQNAWLSYKLQKATDRALFEVGLQNGEIRTVRQVTDKDAVKQKLTVVVEDNGQPSRSAVVSINVAVADSFPEVLSEFTDFTHEKQYNDNLTFYLVLALAAVSFLFITCVVVIISVKIYRWRQSRFLYQSNLPVIPYYPPHYADTGVTGTLPHGYNYEVCMTTDSRKSDCKFSTLGGQNVLVVDPSFTETMQHTIKKDNSIDGLASTESTMPDAMIRHSVLFLSLLIHIARGQVSYSIPEEMAKGSMVGNIAQDLGLDLQRLKSGKARIYTRDSTEYIELNRNTGWLLIREKMDRESLCAKTTPCALHLQMILDNPMEFYTITIEITDINDNSPSFQKKNFRFEISESAVAGAGFMLGGAFDPDVGTNGLQSYSLKPTDKFRLELHNQADGSKNVEMILQKPLDRETQSSFTLLLEAFDGGDPVLSGTVQIHITVLDINDNAPAFTQKEYKTTITENAPKGTILTVVSASDADEGSNSVVTYYISDTMDSNVADMFLVNEKTGEVILNGHVNYEKVSHYKLNIQAKDQGGLSNACKVIIDVLDINDNSPSINVVSNSNSLSEGSKSGTVVAMLNVDDLDSGVNGQVQCFISEDIPFAITSQSRSFFSLQTEQELDRERESEYNISVTCTDEGVPALSSSVSLRVQISDVNDNAPVFEKTHYEACVLENNTPGVSIFTVKASDADWNQNARVSYILEDSTVNGVSVSSYVSVQPDSGQITAMRSFDYETLKHFHFLVKAQDGGSPPLSSNVTVKITVQDQNDNAPQVLYPVQTGGSVVAEIVPRAADVGYLVTKVVAVDVDSGQNAWLSYKLQKATDRALFEVGLQNGEIRTVRQVTDKDAVKQKLTVVVEDNGQPSRSAVVSIKVAVADSFPEVLSEFTDFTHEKQYNDNLTFYLVLALAAVSFLFITCVVVIISVKIYRWRQSHFLYQSNLPVIPYYPPHYADTGVTGTLPHGYNYEVCMTTDSRKSDCKFSTLGGQNVLVVDPSFTETMQHTIKKINDLEGEYSTSVSYSIPEEMAKGSTVGNIAQDLGLDLQRLRLGKARIYTGDSTEYIGLNKDTGLLLIKEKMDRESLCAKTTPCALHLQLILENPMELYTITVEITDINDKPPSFEKKRINFEISESAVTGARFMLEGAVDADVGVNGLQSYSLKPTDNFVLELLSQPGGDKKVEMVLQRPLDREKNGVVTLLLTATDGGDPQLSGTVQIHVTVLDVNDNAPVFTQKEYKAIITENSAKGFKLTTVSATDADEGSNGQVTYCIASKEDIVRKMFIVDQYSGEVTLNDLIDFEKASNYQIDIQAKDQGGLSDSCKLIIDVLDINDNKPVINVLSMSSSVSEDSTPGTVVAMMKVDDADSGMNGQIHCIINDNIPFALTSPSSNFISLRIEQQLDREKDAEYNISVTCSDQGVPALSSCASLSLQISDVNDNAPVFEKTSYEACVLENNTPGLSIFTVKASDADWNQNARVSYILEDSTVNGVSVSSYVSVQPDSGLITAMRSFDYETLKHFHFRVKAQDGGAPPLSSNVTVKITVQDQNDNAPQVLYPVQTGGSVVAEIVPRAADVGYLVTKVVAVDVDSGQNAWLSYKLQKATDRALFEVGLQNGEIRTVRQVTDKDAVKQKLTVVVEDNGQPSRSAVVSINVAVADSFPEVLSEFTDFTHEKQYNDNLTFYLVLALAAVSFLFITCVVVIISVKIYRWRQSRFLYQSNLPVIPYYPPHYADTGVTGTLPHGYNYEVCMTTDSRKSDCKFSTLGGQNVLVVDPSFTETMQHTVKKNNDLEGEYSTSVSYSIPEEMAKGSTVGNVAQDLGLDLQRLRLGKARIYTGDSTEYIGLNKDTGLLLIREKMDRESLCAKTTPCALHLQLILENPMELYTITVEIMDINDNPPTFQKKRIHFEISESAVTGARFMLERAVDADVGVNGLQSYSLKPTDNFVLEQQLKASGDKNVEMVLQRSLDREKRGVITLLLTATDGGDPQLSGTVQIHVTVLDVNDNAPVFMQKEYKATLTENAAKGTKLITVSATDADEGSNGQVTYYIASTEDIAQNMFIIDLHSGEVTLNGLVDFERANHYELDIQAKDQGGLSDSCKLVIDVLDINDNKPVINVLSMSSSVSEDSTPGTVVAMMKVDDADSGMNGQIHCIINDNIPFALTSPSSNFISLRIEQQLDREKDAEYNISVTCSDQGVPALSSSASLSLQISDVNDNAPVFEKTDYEACVLENNTPGLSIFSVKASDADWNQNARVSYILEDSTVNGVSVSSYVSVQPDSGLITAMRSFDYETLKHFHFRVKAQDGGSPPLSSNVTVKITIQDQNDNAPQVLYPVQTGGSVVAEIVPRAADVGYLVTKVVAVDVDSGQNAWLSYKLQKATDRALFEVGLQNGEIRTVRQVTDKDAVRQKLTVVVEDNGQPSRSAVVSINVAVADSFPEVLSEFTDFTHEKQYNDNLTFYLVLALAVVSLLFIVSVISIISVKIYRWRQNKLFYKSGANLPVIPYYPPVYADGTLQHVYNYEMCGTTDSRMSDMKFVRPYSQNTLVSQSRLGTVQREKKEQEVDDLTLEIRYSIPEEMSVGSFVGNIASDLGLEPKRLISGKARVFTADSSEYIGLDKENGHLVVKNKIDREELCGEISACSVSFDVIFDNPMELYRVTVDIQDINDNSPVFPKSKIEQEISELAVLGARFPLESAIDPDVGVNTLQKYTLQPTDHFKLNVQNGAGGNKNVEMVLHSPLDREKKKHHNLILTAFDGGKPQRSATVQINIIVLDVNDNAPVFSQSSYKTSVVENAPKSTIVTKVSATDADESSHGIQYYFEHATSAVKALFSIDADSGEVKVIGDIDYEKHKQFTVKVKAKDHGGLTDSSEIIIDVIDKLTVVVEDNGQPSRSAVVSINVAVADSFPEVLSEFTDFTHEQQYNDNLTFYLVLALAVVSLLFIVSVISIISVKIYRWRQNKLFYKSGANLPVIPYYPPVYADGTLQHVYNYEMCGTTDSRMSDMKFVRPYSQNTLVSQSRLGTVQREKKEQEVDDVVLEVRPGLMF</sequence>
<evidence type="ECO:0000256" key="5">
    <source>
        <dbReference type="ARBA" id="ARBA00022729"/>
    </source>
</evidence>
<feature type="domain" description="Cadherin" evidence="14">
    <location>
        <begin position="4115"/>
        <end position="4219"/>
    </location>
</feature>
<feature type="domain" description="Cadherin" evidence="14">
    <location>
        <begin position="2751"/>
        <end position="2860"/>
    </location>
</feature>
<dbReference type="FunFam" id="2.60.40.60:FF:000004">
    <property type="entry name" value="Protocadherin 1 gamma 2"/>
    <property type="match status" value="7"/>
</dbReference>
<feature type="domain" description="Cadherin" evidence="14">
    <location>
        <begin position="205"/>
        <end position="308"/>
    </location>
</feature>
<evidence type="ECO:0000256" key="7">
    <source>
        <dbReference type="ARBA" id="ARBA00022837"/>
    </source>
</evidence>
<feature type="transmembrane region" description="Helical" evidence="13">
    <location>
        <begin position="1452"/>
        <end position="1477"/>
    </location>
</feature>
<dbReference type="PANTHER" id="PTHR24028">
    <property type="entry name" value="CADHERIN-87A"/>
    <property type="match status" value="1"/>
</dbReference>
<keyword evidence="9 13" id="KW-1133">Transmembrane helix</keyword>
<keyword evidence="10 13" id="KW-0472">Membrane</keyword>
<feature type="domain" description="Cadherin" evidence="14">
    <location>
        <begin position="27"/>
        <end position="95"/>
    </location>
</feature>
<feature type="domain" description="Cadherin" evidence="14">
    <location>
        <begin position="538"/>
        <end position="635"/>
    </location>
</feature>
<gene>
    <name evidence="15" type="ORF">DPX16_10882</name>
</gene>
<proteinExistence type="predicted"/>
<comment type="subcellular location">
    <subcellularLocation>
        <location evidence="2">Cell membrane</location>
        <topology evidence="2">Single-pass type I membrane protein</topology>
    </subcellularLocation>
</comment>
<keyword evidence="6" id="KW-0677">Repeat</keyword>
<dbReference type="PANTHER" id="PTHR24028:SF296">
    <property type="entry name" value="PROTOCADHERIN 1 GAMMA 11 PRECURSOR-RELATED"/>
    <property type="match status" value="1"/>
</dbReference>
<dbReference type="PROSITE" id="PS00232">
    <property type="entry name" value="CADHERIN_1"/>
    <property type="match status" value="22"/>
</dbReference>
<evidence type="ECO:0000256" key="3">
    <source>
        <dbReference type="ARBA" id="ARBA00022475"/>
    </source>
</evidence>
<feature type="transmembrane region" description="Helical" evidence="13">
    <location>
        <begin position="776"/>
        <end position="796"/>
    </location>
</feature>
<feature type="transmembrane region" description="Helical" evidence="13">
    <location>
        <begin position="2224"/>
        <end position="2249"/>
    </location>
</feature>
<feature type="domain" description="Cadherin" evidence="14">
    <location>
        <begin position="4994"/>
        <end position="5098"/>
    </location>
</feature>
<dbReference type="InterPro" id="IPR013164">
    <property type="entry name" value="Cadherin_N"/>
</dbReference>
<protein>
    <submittedName>
        <fullName evidence="15">Protocadherin gamma-A3</fullName>
    </submittedName>
</protein>
<feature type="domain" description="Cadherin" evidence="14">
    <location>
        <begin position="4220"/>
        <end position="4324"/>
    </location>
</feature>
<evidence type="ECO:0000256" key="2">
    <source>
        <dbReference type="ARBA" id="ARBA00004251"/>
    </source>
</evidence>
<feature type="domain" description="Cadherin" evidence="14">
    <location>
        <begin position="2432"/>
        <end position="2539"/>
    </location>
</feature>
<feature type="domain" description="Cadherin" evidence="14">
    <location>
        <begin position="2114"/>
        <end position="2211"/>
    </location>
</feature>
<feature type="domain" description="Cadherin" evidence="14">
    <location>
        <begin position="3675"/>
        <end position="3772"/>
    </location>
</feature>
<feature type="domain" description="Cadherin" evidence="14">
    <location>
        <begin position="1218"/>
        <end position="1327"/>
    </location>
</feature>
<feature type="domain" description="Cadherin" evidence="14">
    <location>
        <begin position="309"/>
        <end position="413"/>
    </location>
</feature>
<feature type="domain" description="Cadherin" evidence="14">
    <location>
        <begin position="96"/>
        <end position="204"/>
    </location>
</feature>
<dbReference type="FunFam" id="2.60.40.60:FF:000018">
    <property type="entry name" value="Protocadherin gamma c3"/>
    <property type="match status" value="2"/>
</dbReference>
<feature type="domain" description="Cadherin" evidence="14">
    <location>
        <begin position="830"/>
        <end position="898"/>
    </location>
</feature>
<keyword evidence="5" id="KW-0732">Signal</keyword>
<organism evidence="15 16">
    <name type="scientific">Anabarilius grahami</name>
    <name type="common">Kanglang fish</name>
    <name type="synonym">Barilius grahami</name>
    <dbReference type="NCBI Taxonomy" id="495550"/>
    <lineage>
        <taxon>Eukaryota</taxon>
        <taxon>Metazoa</taxon>
        <taxon>Chordata</taxon>
        <taxon>Craniata</taxon>
        <taxon>Vertebrata</taxon>
        <taxon>Euteleostomi</taxon>
        <taxon>Actinopterygii</taxon>
        <taxon>Neopterygii</taxon>
        <taxon>Teleostei</taxon>
        <taxon>Ostariophysi</taxon>
        <taxon>Cypriniformes</taxon>
        <taxon>Xenocyprididae</taxon>
        <taxon>Xenocypridinae</taxon>
        <taxon>Xenocypridinae incertae sedis</taxon>
        <taxon>Anabarilius</taxon>
    </lineage>
</organism>
<feature type="transmembrane region" description="Helical" evidence="13">
    <location>
        <begin position="2985"/>
        <end position="3010"/>
    </location>
</feature>
<feature type="domain" description="Cadherin" evidence="14">
    <location>
        <begin position="4325"/>
        <end position="4434"/>
    </location>
</feature>
<feature type="domain" description="Cadherin" evidence="14">
    <location>
        <begin position="3551"/>
        <end position="3660"/>
    </location>
</feature>
<dbReference type="GO" id="GO:0005886">
    <property type="term" value="C:plasma membrane"/>
    <property type="evidence" value="ECO:0007669"/>
    <property type="project" value="UniProtKB-SubCell"/>
</dbReference>
<feature type="transmembrane region" description="Helical" evidence="13">
    <location>
        <begin position="3785"/>
        <end position="3810"/>
    </location>
</feature>
<feature type="domain" description="Cadherin" evidence="14">
    <location>
        <begin position="1342"/>
        <end position="1439"/>
    </location>
</feature>
<reference evidence="15 16" key="1">
    <citation type="submission" date="2018-10" db="EMBL/GenBank/DDBJ databases">
        <title>Genome assembly for a Yunnan-Guizhou Plateau 3E fish, Anabarilius grahami (Regan), and its evolutionary and genetic applications.</title>
        <authorList>
            <person name="Jiang W."/>
        </authorList>
    </citation>
    <scope>NUCLEOTIDE SEQUENCE [LARGE SCALE GENOMIC DNA]</scope>
    <source>
        <strain evidence="15">AG-KIZ</strain>
        <tissue evidence="15">Muscle</tissue>
    </source>
</reference>
<keyword evidence="7 12" id="KW-0106">Calcium</keyword>
<feature type="domain" description="Cadherin" evidence="14">
    <location>
        <begin position="4449"/>
        <end position="4546"/>
    </location>
</feature>
<feature type="transmembrane region" description="Helical" evidence="13">
    <location>
        <begin position="648"/>
        <end position="673"/>
    </location>
</feature>
<feature type="domain" description="Cadherin" evidence="14">
    <location>
        <begin position="4006"/>
        <end position="4114"/>
    </location>
</feature>
<keyword evidence="4 13" id="KW-0812">Transmembrane</keyword>
<evidence type="ECO:0000256" key="4">
    <source>
        <dbReference type="ARBA" id="ARBA00022692"/>
    </source>
</evidence>
<dbReference type="Pfam" id="PF08266">
    <property type="entry name" value="Cadherin_2"/>
    <property type="match status" value="8"/>
</dbReference>
<dbReference type="InterPro" id="IPR020894">
    <property type="entry name" value="Cadherin_CS"/>
</dbReference>
<keyword evidence="11" id="KW-0325">Glycoprotein</keyword>
<feature type="domain" description="Cadherin" evidence="14">
    <location>
        <begin position="2325"/>
        <end position="2431"/>
    </location>
</feature>
<feature type="transmembrane region" description="Helical" evidence="13">
    <location>
        <begin position="5803"/>
        <end position="5829"/>
    </location>
</feature>
<feature type="domain" description="Cadherin" evidence="14">
    <location>
        <begin position="2653"/>
        <end position="2750"/>
    </location>
</feature>
<keyword evidence="16" id="KW-1185">Reference proteome</keyword>
<name>A0A3N0Z7M4_ANAGA</name>
<dbReference type="GO" id="GO:0009653">
    <property type="term" value="P:anatomical structure morphogenesis"/>
    <property type="evidence" value="ECO:0007669"/>
    <property type="project" value="UniProtKB-ARBA"/>
</dbReference>
<dbReference type="FunFam" id="2.60.40.60:FF:000006">
    <property type="entry name" value="Protocadherin alpha 2"/>
    <property type="match status" value="8"/>
</dbReference>
<evidence type="ECO:0000256" key="6">
    <source>
        <dbReference type="ARBA" id="ARBA00022737"/>
    </source>
</evidence>
<dbReference type="InterPro" id="IPR050174">
    <property type="entry name" value="Protocadherin/Cadherin-CA"/>
</dbReference>
<feature type="domain" description="Cadherin" evidence="14">
    <location>
        <begin position="4780"/>
        <end position="4888"/>
    </location>
</feature>
<dbReference type="SUPFAM" id="SSF49313">
    <property type="entry name" value="Cadherin-like"/>
    <property type="match status" value="42"/>
</dbReference>
<feature type="domain" description="Cadherin" evidence="14">
    <location>
        <begin position="414"/>
        <end position="523"/>
    </location>
</feature>
<feature type="domain" description="Cadherin" evidence="14">
    <location>
        <begin position="1008"/>
        <end position="1112"/>
    </location>
</feature>
<feature type="domain" description="Cadherin" evidence="14">
    <location>
        <begin position="3231"/>
        <end position="3339"/>
    </location>
</feature>
<feature type="domain" description="Cadherin" evidence="14">
    <location>
        <begin position="1113"/>
        <end position="1217"/>
    </location>
</feature>
<feature type="domain" description="Cadherin" evidence="14">
    <location>
        <begin position="5658"/>
        <end position="5788"/>
    </location>
</feature>
<dbReference type="GO" id="GO:0007156">
    <property type="term" value="P:homophilic cell adhesion via plasma membrane adhesion molecules"/>
    <property type="evidence" value="ECO:0007669"/>
    <property type="project" value="InterPro"/>
</dbReference>
<feature type="domain" description="Cadherin" evidence="14">
    <location>
        <begin position="3453"/>
        <end position="3550"/>
    </location>
</feature>
<evidence type="ECO:0000259" key="14">
    <source>
        <dbReference type="PROSITE" id="PS50268"/>
    </source>
</evidence>
<evidence type="ECO:0000256" key="8">
    <source>
        <dbReference type="ARBA" id="ARBA00022889"/>
    </source>
</evidence>
<feature type="domain" description="Cadherin" evidence="14">
    <location>
        <begin position="5445"/>
        <end position="5548"/>
    </location>
</feature>
<feature type="transmembrane region" description="Helical" evidence="13">
    <location>
        <begin position="5333"/>
        <end position="5356"/>
    </location>
</feature>
<feature type="domain" description="Cadherin" evidence="14">
    <location>
        <begin position="2875"/>
        <end position="2972"/>
    </location>
</feature>
<evidence type="ECO:0000313" key="15">
    <source>
        <dbReference type="EMBL" id="ROL54459.1"/>
    </source>
</evidence>
<dbReference type="Gene3D" id="2.60.40.60">
    <property type="entry name" value="Cadherins"/>
    <property type="match status" value="45"/>
</dbReference>
<feature type="domain" description="Cadherin" evidence="14">
    <location>
        <begin position="1990"/>
        <end position="2099"/>
    </location>
</feature>
<comment type="caution">
    <text evidence="15">The sequence shown here is derived from an EMBL/GenBank/DDBJ whole genome shotgun (WGS) entry which is preliminary data.</text>
</comment>
<feature type="domain" description="Cadherin" evidence="14">
    <location>
        <begin position="1564"/>
        <end position="1674"/>
    </location>
</feature>
<feature type="domain" description="Cadherin" evidence="14">
    <location>
        <begin position="1784"/>
        <end position="1885"/>
    </location>
</feature>
<dbReference type="InterPro" id="IPR002126">
    <property type="entry name" value="Cadherin-like_dom"/>
</dbReference>
<dbReference type="InterPro" id="IPR032455">
    <property type="entry name" value="Cadherin_C"/>
</dbReference>
<feature type="domain" description="Cadherin" evidence="14">
    <location>
        <begin position="1675"/>
        <end position="1783"/>
    </location>
</feature>
<feature type="domain" description="Cadherin" evidence="14">
    <location>
        <begin position="5223"/>
        <end position="5320"/>
    </location>
</feature>
<feature type="domain" description="Cadherin" evidence="14">
    <location>
        <begin position="4666"/>
        <end position="4779"/>
    </location>
</feature>
<keyword evidence="8" id="KW-0130">Cell adhesion</keyword>
<dbReference type="Proteomes" id="UP000281406">
    <property type="component" value="Unassembled WGS sequence"/>
</dbReference>
<dbReference type="OrthoDB" id="6252479at2759"/>
<comment type="function">
    <text evidence="1">Potential calcium-dependent cell-adhesion protein. May be involved in the establishment and maintenance of specific neuronal connections in the brain.</text>
</comment>
<feature type="domain" description="Cadherin" evidence="14">
    <location>
        <begin position="2540"/>
        <end position="2645"/>
    </location>
</feature>
<accession>A0A3N0Z7M4</accession>
<keyword evidence="3" id="KW-1003">Cell membrane</keyword>
<dbReference type="FunFam" id="2.60.40.60:FF:000129">
    <property type="entry name" value="protocadherin alpha-C2 isoform X1"/>
    <property type="match status" value="7"/>
</dbReference>
<evidence type="ECO:0000256" key="9">
    <source>
        <dbReference type="ARBA" id="ARBA00022989"/>
    </source>
</evidence>
<feature type="domain" description="Cadherin" evidence="14">
    <location>
        <begin position="3124"/>
        <end position="3230"/>
    </location>
</feature>
<feature type="domain" description="Cadherin" evidence="14">
    <location>
        <begin position="3894"/>
        <end position="4005"/>
    </location>
</feature>
<evidence type="ECO:0000256" key="12">
    <source>
        <dbReference type="PROSITE-ProRule" id="PRU00043"/>
    </source>
</evidence>
<dbReference type="GO" id="GO:0005509">
    <property type="term" value="F:calcium ion binding"/>
    <property type="evidence" value="ECO:0007669"/>
    <property type="project" value="UniProtKB-UniRule"/>
</dbReference>
<feature type="domain" description="Cadherin" evidence="14">
    <location>
        <begin position="5549"/>
        <end position="5657"/>
    </location>
</feature>
<feature type="domain" description="Cadherin" evidence="14">
    <location>
        <begin position="1886"/>
        <end position="1989"/>
    </location>
</feature>
<dbReference type="SMART" id="SM00112">
    <property type="entry name" value="CA"/>
    <property type="match status" value="42"/>
</dbReference>
<dbReference type="FunFam" id="2.60.40.60:FF:000001">
    <property type="entry name" value="Protocadherin alpha 2"/>
    <property type="match status" value="7"/>
</dbReference>
<dbReference type="Pfam" id="PF16492">
    <property type="entry name" value="Cadherin_C_2"/>
    <property type="match status" value="8"/>
</dbReference>
<feature type="domain" description="Cadherin" evidence="14">
    <location>
        <begin position="3340"/>
        <end position="3445"/>
    </location>
</feature>
<feature type="transmembrane region" description="Helical" evidence="13">
    <location>
        <begin position="4559"/>
        <end position="4584"/>
    </location>
</feature>
<dbReference type="FunFam" id="2.60.40.60:FF:000002">
    <property type="entry name" value="Protocadherin alpha 2"/>
    <property type="match status" value="8"/>
</dbReference>
<dbReference type="EMBL" id="RJVU01007007">
    <property type="protein sequence ID" value="ROL54459.1"/>
    <property type="molecule type" value="Genomic_DNA"/>
</dbReference>
<evidence type="ECO:0000313" key="16">
    <source>
        <dbReference type="Proteomes" id="UP000281406"/>
    </source>
</evidence>
<dbReference type="PRINTS" id="PR00205">
    <property type="entry name" value="CADHERIN"/>
</dbReference>
<dbReference type="FunFam" id="2.60.40.60:FF:000007">
    <property type="entry name" value="Protocadherin alpha 2"/>
    <property type="match status" value="6"/>
</dbReference>
<evidence type="ECO:0000256" key="11">
    <source>
        <dbReference type="ARBA" id="ARBA00023180"/>
    </source>
</evidence>
<feature type="domain" description="Cadherin" evidence="14">
    <location>
        <begin position="899"/>
        <end position="1007"/>
    </location>
</feature>
<dbReference type="PROSITE" id="PS50268">
    <property type="entry name" value="CADHERIN_2"/>
    <property type="match status" value="45"/>
</dbReference>
<evidence type="ECO:0000256" key="13">
    <source>
        <dbReference type="SAM" id="Phobius"/>
    </source>
</evidence>
<evidence type="ECO:0000256" key="1">
    <source>
        <dbReference type="ARBA" id="ARBA00003436"/>
    </source>
</evidence>
<evidence type="ECO:0000256" key="10">
    <source>
        <dbReference type="ARBA" id="ARBA00023136"/>
    </source>
</evidence>